<sequence>MIDAERRLLANALLDLSNQRFVLLSETCIPLFNFTTIYRYLTNSKLNFLSLYDDRSGVGRGRYRQGMWPPIALEDWRKGSQWFEIDRVLALRIASDKPYYDAFSKFCLPPCYSDEHYLPTLVNILYGESNSNRSVTYVDWSQRGAHPRRFERGQINRESLDRIRFGSECIYNGNNTRMCYLFARKFHPNALEPLLKMAPVLFG</sequence>
<organism evidence="6">
    <name type="scientific">Daucus carota subsp. sativus</name>
    <name type="common">Carrot</name>
    <dbReference type="NCBI Taxonomy" id="79200"/>
    <lineage>
        <taxon>Eukaryota</taxon>
        <taxon>Viridiplantae</taxon>
        <taxon>Streptophyta</taxon>
        <taxon>Embryophyta</taxon>
        <taxon>Tracheophyta</taxon>
        <taxon>Spermatophyta</taxon>
        <taxon>Magnoliopsida</taxon>
        <taxon>eudicotyledons</taxon>
        <taxon>Gunneridae</taxon>
        <taxon>Pentapetalae</taxon>
        <taxon>asterids</taxon>
        <taxon>campanulids</taxon>
        <taxon>Apiales</taxon>
        <taxon>Apiaceae</taxon>
        <taxon>Apioideae</taxon>
        <taxon>Scandiceae</taxon>
        <taxon>Daucinae</taxon>
        <taxon>Daucus</taxon>
        <taxon>Daucus sect. Daucus</taxon>
    </lineage>
</organism>
<keyword evidence="3" id="KW-0808">Transferase</keyword>
<reference evidence="6" key="1">
    <citation type="journal article" date="2016" name="Nat. Genet.">
        <title>A high-quality carrot genome assembly provides new insights into carotenoid accumulation and asterid genome evolution.</title>
        <authorList>
            <person name="Iorizzo M."/>
            <person name="Ellison S."/>
            <person name="Senalik D."/>
            <person name="Zeng P."/>
            <person name="Satapoomin P."/>
            <person name="Huang J."/>
            <person name="Bowman M."/>
            <person name="Iovene M."/>
            <person name="Sanseverino W."/>
            <person name="Cavagnaro P."/>
            <person name="Yildiz M."/>
            <person name="Macko-Podgorni A."/>
            <person name="Moranska E."/>
            <person name="Grzebelus E."/>
            <person name="Grzebelus D."/>
            <person name="Ashrafi H."/>
            <person name="Zheng Z."/>
            <person name="Cheng S."/>
            <person name="Spooner D."/>
            <person name="Van Deynze A."/>
            <person name="Simon P."/>
        </authorList>
    </citation>
    <scope>NUCLEOTIDE SEQUENCE [LARGE SCALE GENOMIC DNA]</scope>
    <source>
        <tissue evidence="6">Leaf</tissue>
    </source>
</reference>
<gene>
    <name evidence="6" type="ORF">DCAR_015552</name>
</gene>
<evidence type="ECO:0000256" key="3">
    <source>
        <dbReference type="ARBA" id="ARBA00022679"/>
    </source>
</evidence>
<proteinExistence type="predicted"/>
<keyword evidence="4" id="KW-0472">Membrane</keyword>
<dbReference type="Pfam" id="PF02485">
    <property type="entry name" value="Branch"/>
    <property type="match status" value="1"/>
</dbReference>
<evidence type="ECO:0000256" key="2">
    <source>
        <dbReference type="ARBA" id="ARBA00022676"/>
    </source>
</evidence>
<keyword evidence="2" id="KW-0328">Glycosyltransferase</keyword>
<evidence type="ECO:0000256" key="5">
    <source>
        <dbReference type="ARBA" id="ARBA00023180"/>
    </source>
</evidence>
<dbReference type="InterPro" id="IPR044174">
    <property type="entry name" value="BC10-like"/>
</dbReference>
<name>A0A165A8A9_DAUCS</name>
<dbReference type="GO" id="GO:0016020">
    <property type="term" value="C:membrane"/>
    <property type="evidence" value="ECO:0007669"/>
    <property type="project" value="UniProtKB-SubCell"/>
</dbReference>
<dbReference type="PANTHER" id="PTHR31042:SF77">
    <property type="entry name" value="GLYCOSYLTRANSFERASE"/>
    <property type="match status" value="1"/>
</dbReference>
<protein>
    <submittedName>
        <fullName evidence="6">Uncharacterized protein</fullName>
    </submittedName>
</protein>
<comment type="subcellular location">
    <subcellularLocation>
        <location evidence="1">Membrane</location>
        <topology evidence="1">Single-pass type II membrane protein</topology>
    </subcellularLocation>
</comment>
<dbReference type="PANTHER" id="PTHR31042">
    <property type="entry name" value="CORE-2/I-BRANCHING BETA-1,6-N-ACETYLGLUCOSAMINYLTRANSFERASE FAMILY PROTEIN-RELATED"/>
    <property type="match status" value="1"/>
</dbReference>
<accession>A0A165A8A9</accession>
<evidence type="ECO:0000256" key="4">
    <source>
        <dbReference type="ARBA" id="ARBA00023136"/>
    </source>
</evidence>
<keyword evidence="5" id="KW-0325">Glycoprotein</keyword>
<evidence type="ECO:0000256" key="1">
    <source>
        <dbReference type="ARBA" id="ARBA00004606"/>
    </source>
</evidence>
<evidence type="ECO:0000313" key="6">
    <source>
        <dbReference type="EMBL" id="KZM97086.1"/>
    </source>
</evidence>
<dbReference type="AlphaFoldDB" id="A0A165A8A9"/>
<dbReference type="GO" id="GO:0016757">
    <property type="term" value="F:glycosyltransferase activity"/>
    <property type="evidence" value="ECO:0007669"/>
    <property type="project" value="UniProtKB-KW"/>
</dbReference>
<dbReference type="InterPro" id="IPR003406">
    <property type="entry name" value="Glyco_trans_14"/>
</dbReference>
<dbReference type="STRING" id="79200.A0A165A8A9"/>
<dbReference type="Gramene" id="KZM97086">
    <property type="protein sequence ID" value="KZM97086"/>
    <property type="gene ID" value="DCAR_015552"/>
</dbReference>
<dbReference type="EMBL" id="LNRQ01000004">
    <property type="protein sequence ID" value="KZM97086.1"/>
    <property type="molecule type" value="Genomic_DNA"/>
</dbReference>
<comment type="caution">
    <text evidence="6">The sequence shown here is derived from an EMBL/GenBank/DDBJ whole genome shotgun (WGS) entry which is preliminary data.</text>
</comment>
<dbReference type="OMA" id="NNCTYKG"/>